<gene>
    <name evidence="2" type="ORF">C3F09_07025</name>
</gene>
<feature type="signal peptide" evidence="1">
    <location>
        <begin position="1"/>
        <end position="22"/>
    </location>
</feature>
<accession>A0A855X5L6</accession>
<evidence type="ECO:0000313" key="2">
    <source>
        <dbReference type="EMBL" id="PWB72149.1"/>
    </source>
</evidence>
<name>A0A855X5L6_9BACT</name>
<proteinExistence type="predicted"/>
<protein>
    <recommendedName>
        <fullName evidence="4">CHAP domain-containing protein</fullName>
    </recommendedName>
</protein>
<keyword evidence="1" id="KW-0732">Signal</keyword>
<reference evidence="2 3" key="1">
    <citation type="journal article" date="2018" name="ISME J.">
        <title>A methanotrophic archaeon couples anaerobic oxidation of methane to Fe(III) reduction.</title>
        <authorList>
            <person name="Cai C."/>
            <person name="Leu A.O."/>
            <person name="Xie G.J."/>
            <person name="Guo J."/>
            <person name="Feng Y."/>
            <person name="Zhao J.X."/>
            <person name="Tyson G.W."/>
            <person name="Yuan Z."/>
            <person name="Hu S."/>
        </authorList>
    </citation>
    <scope>NUCLEOTIDE SEQUENCE [LARGE SCALE GENOMIC DNA]</scope>
    <source>
        <strain evidence="2">FeB_12</strain>
    </source>
</reference>
<dbReference type="Gene3D" id="3.90.1720.10">
    <property type="entry name" value="endopeptidase domain like (from Nostoc punctiforme)"/>
    <property type="match status" value="1"/>
</dbReference>
<feature type="chain" id="PRO_5032849505" description="CHAP domain-containing protein" evidence="1">
    <location>
        <begin position="23"/>
        <end position="220"/>
    </location>
</feature>
<sequence length="220" mass="23711">MSLSRAIVIYLALTLPGGPALAEDQPTDSSKSGAGSGSIDVLATAQELAATTYAGFRYGPNPSRRQIDCTQFLQAVVERVIGRELTDQESQAVLISGLPMRKLDSVVAAEDERTRGVQYALTRVLPIGRAIPADSAKPGDLIQYWISSSSGHYKGHAAIIESVSREDDVPVARLYGSHKTLGRIGTAVDRSGNELRLKLKGKDRKVYLVRVEPALIPTIR</sequence>
<dbReference type="AlphaFoldDB" id="A0A855X5L6"/>
<dbReference type="Proteomes" id="UP000250918">
    <property type="component" value="Unassembled WGS sequence"/>
</dbReference>
<evidence type="ECO:0000256" key="1">
    <source>
        <dbReference type="SAM" id="SignalP"/>
    </source>
</evidence>
<dbReference type="EMBL" id="PQAP01000095">
    <property type="protein sequence ID" value="PWB72149.1"/>
    <property type="molecule type" value="Genomic_DNA"/>
</dbReference>
<evidence type="ECO:0000313" key="3">
    <source>
        <dbReference type="Proteomes" id="UP000250918"/>
    </source>
</evidence>
<comment type="caution">
    <text evidence="2">The sequence shown here is derived from an EMBL/GenBank/DDBJ whole genome shotgun (WGS) entry which is preliminary data.</text>
</comment>
<evidence type="ECO:0008006" key="4">
    <source>
        <dbReference type="Google" id="ProtNLM"/>
    </source>
</evidence>
<organism evidence="2 3">
    <name type="scientific">candidate division GN15 bacterium</name>
    <dbReference type="NCBI Taxonomy" id="2072418"/>
    <lineage>
        <taxon>Bacteria</taxon>
        <taxon>candidate division GN15</taxon>
    </lineage>
</organism>